<gene>
    <name evidence="4" type="ORF">HYPSUDRAFT_126488</name>
</gene>
<evidence type="ECO:0000259" key="3">
    <source>
        <dbReference type="Pfam" id="PF03330"/>
    </source>
</evidence>
<dbReference type="AlphaFoldDB" id="A0A0D2PGI6"/>
<sequence>MKGYQVALTLWVLISSSILALAASPGRAISESKYTVAHSLGDDYTFDPRDGWQAVNVTNLEYKYQSRTGKFPQRRAKKSKSALGDAIDAVKNIWKGLKAFGTTEPVTITWYTGHDLLNPSCWANGKWAPTDASFAAALTLEGWTTRPKCFKFLELCNSPKKCVFVRVVDTCAGCAAGSKHVDLTRAAFGQLANFNEGVLKVQLRQATEPDSW</sequence>
<proteinExistence type="predicted"/>
<evidence type="ECO:0000313" key="5">
    <source>
        <dbReference type="Proteomes" id="UP000054270"/>
    </source>
</evidence>
<dbReference type="Proteomes" id="UP000054270">
    <property type="component" value="Unassembled WGS sequence"/>
</dbReference>
<feature type="domain" description="RlpA-like protein double-psi beta-barrel" evidence="3">
    <location>
        <begin position="139"/>
        <end position="202"/>
    </location>
</feature>
<evidence type="ECO:0000256" key="2">
    <source>
        <dbReference type="SAM" id="SignalP"/>
    </source>
</evidence>
<organism evidence="4 5">
    <name type="scientific">Hypholoma sublateritium (strain FD-334 SS-4)</name>
    <dbReference type="NCBI Taxonomy" id="945553"/>
    <lineage>
        <taxon>Eukaryota</taxon>
        <taxon>Fungi</taxon>
        <taxon>Dikarya</taxon>
        <taxon>Basidiomycota</taxon>
        <taxon>Agaricomycotina</taxon>
        <taxon>Agaricomycetes</taxon>
        <taxon>Agaricomycetidae</taxon>
        <taxon>Agaricales</taxon>
        <taxon>Agaricineae</taxon>
        <taxon>Strophariaceae</taxon>
        <taxon>Hypholoma</taxon>
    </lineage>
</organism>
<dbReference type="PANTHER" id="PTHR31836">
    <property type="match status" value="1"/>
</dbReference>
<dbReference type="InterPro" id="IPR009009">
    <property type="entry name" value="RlpA-like_DPBB"/>
</dbReference>
<dbReference type="STRING" id="945553.A0A0D2PGI6"/>
<accession>A0A0D2PGI6</accession>
<evidence type="ECO:0000313" key="4">
    <source>
        <dbReference type="EMBL" id="KJA29959.1"/>
    </source>
</evidence>
<dbReference type="CDD" id="cd22191">
    <property type="entry name" value="DPBB_RlpA_EXP_N-like"/>
    <property type="match status" value="1"/>
</dbReference>
<dbReference type="PANTHER" id="PTHR31836:SF22">
    <property type="entry name" value="RLPA-LIKE PROTEIN DOUBLE-PSI BETA-BARREL DOMAIN-CONTAINING PROTEIN"/>
    <property type="match status" value="1"/>
</dbReference>
<dbReference type="InterPro" id="IPR051477">
    <property type="entry name" value="Expansin_CellWall"/>
</dbReference>
<feature type="chain" id="PRO_5002249417" description="RlpA-like protein double-psi beta-barrel domain-containing protein" evidence="2">
    <location>
        <begin position="23"/>
        <end position="212"/>
    </location>
</feature>
<dbReference type="OrthoDB" id="406505at2759"/>
<dbReference type="EMBL" id="KN817518">
    <property type="protein sequence ID" value="KJA29959.1"/>
    <property type="molecule type" value="Genomic_DNA"/>
</dbReference>
<evidence type="ECO:0000256" key="1">
    <source>
        <dbReference type="ARBA" id="ARBA00022729"/>
    </source>
</evidence>
<dbReference type="OMA" id="CAKGSKH"/>
<protein>
    <recommendedName>
        <fullName evidence="3">RlpA-like protein double-psi beta-barrel domain-containing protein</fullName>
    </recommendedName>
</protein>
<keyword evidence="5" id="KW-1185">Reference proteome</keyword>
<dbReference type="Pfam" id="PF03330">
    <property type="entry name" value="DPBB_1"/>
    <property type="match status" value="1"/>
</dbReference>
<feature type="signal peptide" evidence="2">
    <location>
        <begin position="1"/>
        <end position="22"/>
    </location>
</feature>
<reference evidence="5" key="1">
    <citation type="submission" date="2014-04" db="EMBL/GenBank/DDBJ databases">
        <title>Evolutionary Origins and Diversification of the Mycorrhizal Mutualists.</title>
        <authorList>
            <consortium name="DOE Joint Genome Institute"/>
            <consortium name="Mycorrhizal Genomics Consortium"/>
            <person name="Kohler A."/>
            <person name="Kuo A."/>
            <person name="Nagy L.G."/>
            <person name="Floudas D."/>
            <person name="Copeland A."/>
            <person name="Barry K.W."/>
            <person name="Cichocki N."/>
            <person name="Veneault-Fourrey C."/>
            <person name="LaButti K."/>
            <person name="Lindquist E.A."/>
            <person name="Lipzen A."/>
            <person name="Lundell T."/>
            <person name="Morin E."/>
            <person name="Murat C."/>
            <person name="Riley R."/>
            <person name="Ohm R."/>
            <person name="Sun H."/>
            <person name="Tunlid A."/>
            <person name="Henrissat B."/>
            <person name="Grigoriev I.V."/>
            <person name="Hibbett D.S."/>
            <person name="Martin F."/>
        </authorList>
    </citation>
    <scope>NUCLEOTIDE SEQUENCE [LARGE SCALE GENOMIC DNA]</scope>
    <source>
        <strain evidence="5">FD-334 SS-4</strain>
    </source>
</reference>
<dbReference type="InterPro" id="IPR036908">
    <property type="entry name" value="RlpA-like_sf"/>
</dbReference>
<name>A0A0D2PGI6_HYPSF</name>
<keyword evidence="1 2" id="KW-0732">Signal</keyword>
<dbReference type="Gene3D" id="2.40.40.10">
    <property type="entry name" value="RlpA-like domain"/>
    <property type="match status" value="1"/>
</dbReference>
<dbReference type="SUPFAM" id="SSF50685">
    <property type="entry name" value="Barwin-like endoglucanases"/>
    <property type="match status" value="1"/>
</dbReference>